<dbReference type="OrthoDB" id="5121955at2759"/>
<proteinExistence type="predicted"/>
<gene>
    <name evidence="3" type="ORF">NW762_006109</name>
</gene>
<organism evidence="3 4">
    <name type="scientific">Fusarium torreyae</name>
    <dbReference type="NCBI Taxonomy" id="1237075"/>
    <lineage>
        <taxon>Eukaryota</taxon>
        <taxon>Fungi</taxon>
        <taxon>Dikarya</taxon>
        <taxon>Ascomycota</taxon>
        <taxon>Pezizomycotina</taxon>
        <taxon>Sordariomycetes</taxon>
        <taxon>Hypocreomycetidae</taxon>
        <taxon>Hypocreales</taxon>
        <taxon>Nectriaceae</taxon>
        <taxon>Fusarium</taxon>
    </lineage>
</organism>
<dbReference type="Pfam" id="PF04082">
    <property type="entry name" value="Fungal_trans"/>
    <property type="match status" value="1"/>
</dbReference>
<keyword evidence="4" id="KW-1185">Reference proteome</keyword>
<dbReference type="GO" id="GO:0008270">
    <property type="term" value="F:zinc ion binding"/>
    <property type="evidence" value="ECO:0007669"/>
    <property type="project" value="InterPro"/>
</dbReference>
<dbReference type="PANTHER" id="PTHR47425:SF2">
    <property type="entry name" value="FARB-RELATED"/>
    <property type="match status" value="1"/>
</dbReference>
<comment type="caution">
    <text evidence="3">The sequence shown here is derived from an EMBL/GenBank/DDBJ whole genome shotgun (WGS) entry which is preliminary data.</text>
</comment>
<evidence type="ECO:0000313" key="4">
    <source>
        <dbReference type="Proteomes" id="UP001152049"/>
    </source>
</evidence>
<sequence>MTLWYDSPEEHRNTWHWVDVAVSQAFATGLHLDLHDPLLSVRQCTLRRKIWWSCYVTDRLVSLYMKRPPRIRDDDFHVLILEDSDFETTLPPQGYHNPLQAMCRYVLDRKIRITLGKLFIEYVGLCQIMDSFLQSYRCKGLGIENQWLSNSYMHGFSNDQLGSGQLHLLLQQKMTNWRESLPNCCRYKAPSSIESISAIAVHHTVLHMLFQALMLLTHRSTLSVSQHGPNCTADEEEANVGILDAAIRISHMAGEVHETGLDSFLPASSLSAVLPAIAVLLQKVGDGEQRQISICKEGFIRCLEVITVMENIYEPARLARDAITWAIPESYHDDYPFDMEEASPMDLFTPYGETEISIENVAEISSEYNYSGSTDYTSPTTSQRSADMEPVEELCTGWIDSEFSMQLEPLATSKGLSSCKENMYSMEGLGVLNDLSLPLEWEGVYSSF</sequence>
<evidence type="ECO:0000259" key="2">
    <source>
        <dbReference type="SMART" id="SM00906"/>
    </source>
</evidence>
<reference evidence="3" key="1">
    <citation type="submission" date="2022-09" db="EMBL/GenBank/DDBJ databases">
        <title>Fusarium specimens isolated from Avocado Roots.</title>
        <authorList>
            <person name="Stajich J."/>
            <person name="Roper C."/>
            <person name="Heimlech-Rivalta G."/>
        </authorList>
    </citation>
    <scope>NUCLEOTIDE SEQUENCE</scope>
    <source>
        <strain evidence="3">CF00136</strain>
    </source>
</reference>
<protein>
    <recommendedName>
        <fullName evidence="2">Xylanolytic transcriptional activator regulatory domain-containing protein</fullName>
    </recommendedName>
</protein>
<dbReference type="InterPro" id="IPR052761">
    <property type="entry name" value="Fungal_Detox/Toxin_TFs"/>
</dbReference>
<keyword evidence="1" id="KW-0539">Nucleus</keyword>
<dbReference type="EMBL" id="JAOQAZ010000010">
    <property type="protein sequence ID" value="KAJ4263291.1"/>
    <property type="molecule type" value="Genomic_DNA"/>
</dbReference>
<name>A0A9W8S1E0_9HYPO</name>
<dbReference type="SMART" id="SM00906">
    <property type="entry name" value="Fungal_trans"/>
    <property type="match status" value="1"/>
</dbReference>
<feature type="domain" description="Xylanolytic transcriptional activator regulatory" evidence="2">
    <location>
        <begin position="14"/>
        <end position="86"/>
    </location>
</feature>
<evidence type="ECO:0000313" key="3">
    <source>
        <dbReference type="EMBL" id="KAJ4263291.1"/>
    </source>
</evidence>
<dbReference type="Proteomes" id="UP001152049">
    <property type="component" value="Unassembled WGS sequence"/>
</dbReference>
<evidence type="ECO:0000256" key="1">
    <source>
        <dbReference type="ARBA" id="ARBA00023242"/>
    </source>
</evidence>
<accession>A0A9W8S1E0</accession>
<dbReference type="InterPro" id="IPR007219">
    <property type="entry name" value="XnlR_reg_dom"/>
</dbReference>
<dbReference type="PANTHER" id="PTHR47425">
    <property type="entry name" value="FARB-RELATED"/>
    <property type="match status" value="1"/>
</dbReference>
<dbReference type="GO" id="GO:0003677">
    <property type="term" value="F:DNA binding"/>
    <property type="evidence" value="ECO:0007669"/>
    <property type="project" value="InterPro"/>
</dbReference>
<dbReference type="GO" id="GO:0006351">
    <property type="term" value="P:DNA-templated transcription"/>
    <property type="evidence" value="ECO:0007669"/>
    <property type="project" value="InterPro"/>
</dbReference>
<dbReference type="CDD" id="cd12148">
    <property type="entry name" value="fungal_TF_MHR"/>
    <property type="match status" value="1"/>
</dbReference>
<dbReference type="AlphaFoldDB" id="A0A9W8S1E0"/>